<name>A0AAF0XDL1_DAUCS</name>
<evidence type="ECO:0000313" key="4">
    <source>
        <dbReference type="EMBL" id="WOH05057.1"/>
    </source>
</evidence>
<dbReference type="FunFam" id="1.25.40.10:FF:000388">
    <property type="entry name" value="Pentatricopeptide repeat-containing protein, mitochondrial"/>
    <property type="match status" value="1"/>
</dbReference>
<gene>
    <name evidence="4" type="ORF">DCAR_0624469</name>
</gene>
<dbReference type="EMBL" id="CP093348">
    <property type="protein sequence ID" value="WOH05057.1"/>
    <property type="molecule type" value="Genomic_DNA"/>
</dbReference>
<evidence type="ECO:0000256" key="2">
    <source>
        <dbReference type="PROSITE-ProRule" id="PRU00708"/>
    </source>
</evidence>
<feature type="domain" description="PROP1-like PPR" evidence="3">
    <location>
        <begin position="64"/>
        <end position="190"/>
    </location>
</feature>
<evidence type="ECO:0000256" key="1">
    <source>
        <dbReference type="ARBA" id="ARBA00022737"/>
    </source>
</evidence>
<dbReference type="Pfam" id="PF17177">
    <property type="entry name" value="PPR_long"/>
    <property type="match status" value="1"/>
</dbReference>
<organism evidence="4 5">
    <name type="scientific">Daucus carota subsp. sativus</name>
    <name type="common">Carrot</name>
    <dbReference type="NCBI Taxonomy" id="79200"/>
    <lineage>
        <taxon>Eukaryota</taxon>
        <taxon>Viridiplantae</taxon>
        <taxon>Streptophyta</taxon>
        <taxon>Embryophyta</taxon>
        <taxon>Tracheophyta</taxon>
        <taxon>Spermatophyta</taxon>
        <taxon>Magnoliopsida</taxon>
        <taxon>eudicotyledons</taxon>
        <taxon>Gunneridae</taxon>
        <taxon>Pentapetalae</taxon>
        <taxon>asterids</taxon>
        <taxon>campanulids</taxon>
        <taxon>Apiales</taxon>
        <taxon>Apiaceae</taxon>
        <taxon>Apioideae</taxon>
        <taxon>Scandiceae</taxon>
        <taxon>Daucinae</taxon>
        <taxon>Daucus</taxon>
        <taxon>Daucus sect. Daucus</taxon>
    </lineage>
</organism>
<keyword evidence="5" id="KW-1185">Reference proteome</keyword>
<feature type="repeat" description="PPR" evidence="2">
    <location>
        <begin position="111"/>
        <end position="145"/>
    </location>
</feature>
<protein>
    <recommendedName>
        <fullName evidence="3">PROP1-like PPR domain-containing protein</fullName>
    </recommendedName>
</protein>
<dbReference type="NCBIfam" id="TIGR00756">
    <property type="entry name" value="PPR"/>
    <property type="match status" value="1"/>
</dbReference>
<reference evidence="4" key="1">
    <citation type="journal article" date="2016" name="Nat. Genet.">
        <title>A high-quality carrot genome assembly provides new insights into carotenoid accumulation and asterid genome evolution.</title>
        <authorList>
            <person name="Iorizzo M."/>
            <person name="Ellison S."/>
            <person name="Senalik D."/>
            <person name="Zeng P."/>
            <person name="Satapoomin P."/>
            <person name="Huang J."/>
            <person name="Bowman M."/>
            <person name="Iovene M."/>
            <person name="Sanseverino W."/>
            <person name="Cavagnaro P."/>
            <person name="Yildiz M."/>
            <person name="Macko-Podgorni A."/>
            <person name="Moranska E."/>
            <person name="Grzebelus E."/>
            <person name="Grzebelus D."/>
            <person name="Ashrafi H."/>
            <person name="Zheng Z."/>
            <person name="Cheng S."/>
            <person name="Spooner D."/>
            <person name="Van Deynze A."/>
            <person name="Simon P."/>
        </authorList>
    </citation>
    <scope>NUCLEOTIDE SEQUENCE</scope>
    <source>
        <tissue evidence="4">Leaf</tissue>
    </source>
</reference>
<evidence type="ECO:0000259" key="3">
    <source>
        <dbReference type="Pfam" id="PF17177"/>
    </source>
</evidence>
<evidence type="ECO:0000313" key="5">
    <source>
        <dbReference type="Proteomes" id="UP000077755"/>
    </source>
</evidence>
<dbReference type="InterPro" id="IPR011990">
    <property type="entry name" value="TPR-like_helical_dom_sf"/>
</dbReference>
<sequence length="456" mass="51219">MKLLQTIFREHRRRSVMLAGIGRRYFNTATEEYSKRNYAVNEFEYTTVLTSLHAQRRYYLVRDVYDDMMLDGVKPELDTFHSLVASTMKGARLQDAFYFRDEMRALGLVPDVALYNYLISTCAKCNESNQATLILEEMKHSGVKPTGQTFICLLSAYAAAGRLERVYAVVRDMTAAGLGLNKFCYAALITAHRNKIPLADDTSAKIIGLVEQSTGWSDIENSKDNAENAVIGVSEEELYSLPTAEYVHRRFGIVNRNLTVYHAAFHALADLKDVEAIDTLLEMLRRSNDGQPDIFIGMQVMRCYLHSGDLDRGFNTFVECMRSGAPVVEVFVTFIEGAMVGYTPKGMQLAEEKLKEMASRNFFLSSKMGNDLLILASGEKTGGFTVANLIWDMMQSSKSAISLPAVEAYHQGLKDREIPHDDPRLSLVSKTLDDLRKKSGFLSNWTNATQKDSSVQ</sequence>
<dbReference type="Proteomes" id="UP000077755">
    <property type="component" value="Chromosome 6"/>
</dbReference>
<dbReference type="GO" id="GO:0005739">
    <property type="term" value="C:mitochondrion"/>
    <property type="evidence" value="ECO:0007669"/>
    <property type="project" value="TreeGrafter"/>
</dbReference>
<dbReference type="PROSITE" id="PS51375">
    <property type="entry name" value="PPR"/>
    <property type="match status" value="1"/>
</dbReference>
<dbReference type="PANTHER" id="PTHR47801">
    <property type="entry name" value="OS05G0145600 PROTEIN"/>
    <property type="match status" value="1"/>
</dbReference>
<keyword evidence="1" id="KW-0677">Repeat</keyword>
<dbReference type="PANTHER" id="PTHR47801:SF1">
    <property type="entry name" value="OS05G0145600 PROTEIN"/>
    <property type="match status" value="1"/>
</dbReference>
<reference evidence="4" key="2">
    <citation type="submission" date="2022-03" db="EMBL/GenBank/DDBJ databases">
        <title>Draft title - Genomic analysis of global carrot germplasm unveils the trajectory of domestication and the origin of high carotenoid orange carrot.</title>
        <authorList>
            <person name="Iorizzo M."/>
            <person name="Ellison S."/>
            <person name="Senalik D."/>
            <person name="Macko-Podgorni A."/>
            <person name="Grzebelus D."/>
            <person name="Bostan H."/>
            <person name="Rolling W."/>
            <person name="Curaba J."/>
            <person name="Simon P."/>
        </authorList>
    </citation>
    <scope>NUCLEOTIDE SEQUENCE</scope>
    <source>
        <tissue evidence="4">Leaf</tissue>
    </source>
</reference>
<dbReference type="KEGG" id="dcr:108227650"/>
<dbReference type="InterPro" id="IPR002885">
    <property type="entry name" value="PPR_rpt"/>
</dbReference>
<dbReference type="InterPro" id="IPR033443">
    <property type="entry name" value="PROP1-like_PPR_dom"/>
</dbReference>
<proteinExistence type="predicted"/>
<dbReference type="Gene3D" id="1.25.40.10">
    <property type="entry name" value="Tetratricopeptide repeat domain"/>
    <property type="match status" value="2"/>
</dbReference>
<dbReference type="AlphaFoldDB" id="A0AAF0XDL1"/>
<accession>A0AAF0XDL1</accession>